<evidence type="ECO:0000313" key="6">
    <source>
        <dbReference type="Proteomes" id="UP000250434"/>
    </source>
</evidence>
<sequence length="248" mass="25434">MTGSALPVTGIPRSGLPPLAVVVGAPQRATDIAARLDDAELAGENREYRTYTGSWRGTPVVVASHGVGGPGALCSFAELAEAGVHTFLRLGTAGSLRKDILSGDLVIAEAAVRDDGVSQQLVPAEYPAFATAETVPALVRAAKAHDAPHHRGVVWTRAAFSPGVLRLPMREYLAAGVIAIEMELSALLVFAGLNGLKAGGALVIDGNAAGDDVGPATYDPHRDVVADGVHRAAAVVLDALIEVGEADE</sequence>
<name>A0A344LG52_9PSEU</name>
<dbReference type="CDD" id="cd17767">
    <property type="entry name" value="UP_EcUdp-like"/>
    <property type="match status" value="1"/>
</dbReference>
<dbReference type="RefSeq" id="WP_113696086.1">
    <property type="nucleotide sequence ID" value="NZ_CP015163.1"/>
</dbReference>
<dbReference type="SUPFAM" id="SSF53167">
    <property type="entry name" value="Purine and uridine phosphorylases"/>
    <property type="match status" value="1"/>
</dbReference>
<dbReference type="Proteomes" id="UP000250434">
    <property type="component" value="Chromosome"/>
</dbReference>
<dbReference type="EC" id="2.4.2.3" evidence="1"/>
<proteinExistence type="predicted"/>
<evidence type="ECO:0000259" key="4">
    <source>
        <dbReference type="Pfam" id="PF01048"/>
    </source>
</evidence>
<dbReference type="PANTHER" id="PTHR43691:SF11">
    <property type="entry name" value="FI09636P-RELATED"/>
    <property type="match status" value="1"/>
</dbReference>
<dbReference type="InterPro" id="IPR035994">
    <property type="entry name" value="Nucleoside_phosphorylase_sf"/>
</dbReference>
<organism evidence="5 6">
    <name type="scientific">Amycolatopsis albispora</name>
    <dbReference type="NCBI Taxonomy" id="1804986"/>
    <lineage>
        <taxon>Bacteria</taxon>
        <taxon>Bacillati</taxon>
        <taxon>Actinomycetota</taxon>
        <taxon>Actinomycetes</taxon>
        <taxon>Pseudonocardiales</taxon>
        <taxon>Pseudonocardiaceae</taxon>
        <taxon>Amycolatopsis</taxon>
    </lineage>
</organism>
<dbReference type="Pfam" id="PF01048">
    <property type="entry name" value="PNP_UDP_1"/>
    <property type="match status" value="1"/>
</dbReference>
<dbReference type="AlphaFoldDB" id="A0A344LG52"/>
<evidence type="ECO:0000256" key="1">
    <source>
        <dbReference type="ARBA" id="ARBA00011888"/>
    </source>
</evidence>
<dbReference type="KEGG" id="aab:A4R43_35080"/>
<keyword evidence="6" id="KW-1185">Reference proteome</keyword>
<evidence type="ECO:0000313" key="5">
    <source>
        <dbReference type="EMBL" id="AXB47026.1"/>
    </source>
</evidence>
<accession>A0A344LG52</accession>
<dbReference type="OrthoDB" id="9782889at2"/>
<protein>
    <recommendedName>
        <fullName evidence="2">Uridine phosphorylase</fullName>
        <ecNumber evidence="1">2.4.2.3</ecNumber>
    </recommendedName>
</protein>
<reference evidence="5 6" key="1">
    <citation type="submission" date="2016-04" db="EMBL/GenBank/DDBJ databases">
        <title>Complete genome sequence and analysis of deep-sea sediment isolate, Amycolatopsis sp. WP1.</title>
        <authorList>
            <person name="Wang H."/>
            <person name="Chen S."/>
            <person name="Wu Q."/>
        </authorList>
    </citation>
    <scope>NUCLEOTIDE SEQUENCE [LARGE SCALE GENOMIC DNA]</scope>
    <source>
        <strain evidence="5 6">WP1</strain>
    </source>
</reference>
<dbReference type="Gene3D" id="3.40.50.1580">
    <property type="entry name" value="Nucleoside phosphorylase domain"/>
    <property type="match status" value="1"/>
</dbReference>
<evidence type="ECO:0000256" key="2">
    <source>
        <dbReference type="ARBA" id="ARBA00021980"/>
    </source>
</evidence>
<dbReference type="GO" id="GO:0004850">
    <property type="term" value="F:uridine phosphorylase activity"/>
    <property type="evidence" value="ECO:0007669"/>
    <property type="project" value="UniProtKB-EC"/>
</dbReference>
<comment type="catalytic activity">
    <reaction evidence="3">
        <text>uridine + phosphate = alpha-D-ribose 1-phosphate + uracil</text>
        <dbReference type="Rhea" id="RHEA:24388"/>
        <dbReference type="ChEBI" id="CHEBI:16704"/>
        <dbReference type="ChEBI" id="CHEBI:17568"/>
        <dbReference type="ChEBI" id="CHEBI:43474"/>
        <dbReference type="ChEBI" id="CHEBI:57720"/>
        <dbReference type="EC" id="2.4.2.3"/>
    </reaction>
</comment>
<dbReference type="InterPro" id="IPR000845">
    <property type="entry name" value="Nucleoside_phosphorylase_d"/>
</dbReference>
<evidence type="ECO:0000256" key="3">
    <source>
        <dbReference type="ARBA" id="ARBA00048447"/>
    </source>
</evidence>
<dbReference type="GO" id="GO:0005829">
    <property type="term" value="C:cytosol"/>
    <property type="evidence" value="ECO:0007669"/>
    <property type="project" value="TreeGrafter"/>
</dbReference>
<gene>
    <name evidence="5" type="ORF">A4R43_35080</name>
</gene>
<dbReference type="PANTHER" id="PTHR43691">
    <property type="entry name" value="URIDINE PHOSPHORYLASE"/>
    <property type="match status" value="1"/>
</dbReference>
<dbReference type="EMBL" id="CP015163">
    <property type="protein sequence ID" value="AXB47026.1"/>
    <property type="molecule type" value="Genomic_DNA"/>
</dbReference>
<dbReference type="GO" id="GO:0009116">
    <property type="term" value="P:nucleoside metabolic process"/>
    <property type="evidence" value="ECO:0007669"/>
    <property type="project" value="InterPro"/>
</dbReference>
<feature type="domain" description="Nucleoside phosphorylase" evidence="4">
    <location>
        <begin position="19"/>
        <end position="240"/>
    </location>
</feature>